<feature type="coiled-coil region" evidence="6">
    <location>
        <begin position="364"/>
        <end position="391"/>
    </location>
</feature>
<feature type="region of interest" description="Disordered" evidence="7">
    <location>
        <begin position="90"/>
        <end position="219"/>
    </location>
</feature>
<dbReference type="Pfam" id="PF10495">
    <property type="entry name" value="PACT_coil_coil"/>
    <property type="match status" value="1"/>
</dbReference>
<keyword evidence="4 6" id="KW-0175">Coiled coil</keyword>
<dbReference type="PANTHER" id="PTHR44981">
    <property type="entry name" value="PERICENTRIN-LIKE PROTEIN, ISOFORM F"/>
    <property type="match status" value="1"/>
</dbReference>
<dbReference type="PANTHER" id="PTHR44981:SF2">
    <property type="entry name" value="PERICENTRIN-LIKE PROTEIN, ISOFORM F"/>
    <property type="match status" value="1"/>
</dbReference>
<dbReference type="OrthoDB" id="2020852at2759"/>
<keyword evidence="2" id="KW-0963">Cytoplasm</keyword>
<dbReference type="GO" id="GO:0007165">
    <property type="term" value="P:signal transduction"/>
    <property type="evidence" value="ECO:0007669"/>
    <property type="project" value="InterPro"/>
</dbReference>
<feature type="coiled-coil region" evidence="6">
    <location>
        <begin position="227"/>
        <end position="284"/>
    </location>
</feature>
<feature type="compositionally biased region" description="Basic and acidic residues" evidence="7">
    <location>
        <begin position="126"/>
        <end position="141"/>
    </location>
</feature>
<evidence type="ECO:0000256" key="4">
    <source>
        <dbReference type="ARBA" id="ARBA00023054"/>
    </source>
</evidence>
<feature type="compositionally biased region" description="Basic and acidic residues" evidence="7">
    <location>
        <begin position="90"/>
        <end position="102"/>
    </location>
</feature>
<evidence type="ECO:0000256" key="3">
    <source>
        <dbReference type="ARBA" id="ARBA00022553"/>
    </source>
</evidence>
<gene>
    <name evidence="10" type="primary">LOC109470836</name>
</gene>
<dbReference type="KEGG" id="bbel:109470836"/>
<feature type="domain" description="Pericentrin/AKAP-450 centrosomal targeting" evidence="8">
    <location>
        <begin position="414"/>
        <end position="495"/>
    </location>
</feature>
<accession>A0A6P4YM56</accession>
<name>A0A6P4YM56_BRABE</name>
<dbReference type="InterPro" id="IPR019528">
    <property type="entry name" value="PACT_domain"/>
</dbReference>
<evidence type="ECO:0000256" key="7">
    <source>
        <dbReference type="SAM" id="MobiDB-lite"/>
    </source>
</evidence>
<protein>
    <submittedName>
        <fullName evidence="10">A-kinase anchor protein 9-like</fullName>
    </submittedName>
</protein>
<dbReference type="GO" id="GO:0005813">
    <property type="term" value="C:centrosome"/>
    <property type="evidence" value="ECO:0007669"/>
    <property type="project" value="UniProtKB-SubCell"/>
</dbReference>
<dbReference type="GeneID" id="109470836"/>
<feature type="compositionally biased region" description="Basic and acidic residues" evidence="7">
    <location>
        <begin position="149"/>
        <end position="159"/>
    </location>
</feature>
<organism evidence="9 10">
    <name type="scientific">Branchiostoma belcheri</name>
    <name type="common">Amphioxus</name>
    <dbReference type="NCBI Taxonomy" id="7741"/>
    <lineage>
        <taxon>Eukaryota</taxon>
        <taxon>Metazoa</taxon>
        <taxon>Chordata</taxon>
        <taxon>Cephalochordata</taxon>
        <taxon>Leptocardii</taxon>
        <taxon>Amphioxiformes</taxon>
        <taxon>Branchiostomatidae</taxon>
        <taxon>Branchiostoma</taxon>
    </lineage>
</organism>
<feature type="coiled-coil region" evidence="6">
    <location>
        <begin position="312"/>
        <end position="339"/>
    </location>
</feature>
<dbReference type="GO" id="GO:0060090">
    <property type="term" value="F:molecular adaptor activity"/>
    <property type="evidence" value="ECO:0007669"/>
    <property type="project" value="InterPro"/>
</dbReference>
<evidence type="ECO:0000313" key="10">
    <source>
        <dbReference type="RefSeq" id="XP_019625483.1"/>
    </source>
</evidence>
<keyword evidence="5" id="KW-0206">Cytoskeleton</keyword>
<keyword evidence="3" id="KW-0597">Phosphoprotein</keyword>
<evidence type="ECO:0000313" key="9">
    <source>
        <dbReference type="Proteomes" id="UP000515135"/>
    </source>
</evidence>
<dbReference type="GO" id="GO:0005737">
    <property type="term" value="C:cytoplasm"/>
    <property type="evidence" value="ECO:0007669"/>
    <property type="project" value="UniProtKB-ARBA"/>
</dbReference>
<proteinExistence type="predicted"/>
<evidence type="ECO:0000256" key="5">
    <source>
        <dbReference type="ARBA" id="ARBA00023212"/>
    </source>
</evidence>
<feature type="compositionally biased region" description="Basic and acidic residues" evidence="7">
    <location>
        <begin position="633"/>
        <end position="644"/>
    </location>
</feature>
<feature type="region of interest" description="Disordered" evidence="7">
    <location>
        <begin position="508"/>
        <end position="644"/>
    </location>
</feature>
<evidence type="ECO:0000256" key="2">
    <source>
        <dbReference type="ARBA" id="ARBA00022490"/>
    </source>
</evidence>
<dbReference type="AlphaFoldDB" id="A0A6P4YM56"/>
<evidence type="ECO:0000256" key="6">
    <source>
        <dbReference type="SAM" id="Coils"/>
    </source>
</evidence>
<feature type="compositionally biased region" description="Polar residues" evidence="7">
    <location>
        <begin position="183"/>
        <end position="216"/>
    </location>
</feature>
<dbReference type="InterPro" id="IPR028745">
    <property type="entry name" value="AKAP9/Pericentrin"/>
</dbReference>
<reference evidence="10" key="1">
    <citation type="submission" date="2025-08" db="UniProtKB">
        <authorList>
            <consortium name="RefSeq"/>
        </authorList>
    </citation>
    <scope>IDENTIFICATION</scope>
    <source>
        <tissue evidence="10">Gonad</tissue>
    </source>
</reference>
<dbReference type="RefSeq" id="XP_019625483.1">
    <property type="nucleotide sequence ID" value="XM_019769924.1"/>
</dbReference>
<evidence type="ECO:0000259" key="8">
    <source>
        <dbReference type="Pfam" id="PF10495"/>
    </source>
</evidence>
<feature type="compositionally biased region" description="Polar residues" evidence="7">
    <location>
        <begin position="519"/>
        <end position="530"/>
    </location>
</feature>
<keyword evidence="9" id="KW-1185">Reference proteome</keyword>
<dbReference type="Proteomes" id="UP000515135">
    <property type="component" value="Unplaced"/>
</dbReference>
<comment type="subcellular location">
    <subcellularLocation>
        <location evidence="1">Cytoplasm</location>
        <location evidence="1">Cytoskeleton</location>
        <location evidence="1">Microtubule organizing center</location>
        <location evidence="1">Centrosome</location>
    </subcellularLocation>
</comment>
<sequence>MVKLDKETTRADTMTAALERQQNVAKQLQWSLDELKQTRADLERRKEASVSELQSLLDAEKEHSLDLKKTLDRERQVAASLRQSITKERAKMSEELERERSLRNQLKNTVEKMEKQSQEATTSLQQEKHHSAQLKADRDSLQARLTVLTDREAASDRQKHKDKQSLLQKEKEIQQQQRKIAELQQQQKSQVNKLSGEDNTTGADQETRGVSQQHGHSYSPEALTRHRHQLESLCQSLQLQLLRLKETLPTQAWSAAADAELSKIKEIQQAVKNLSTELQHMNGANLSASELTAGPSVNEKILQQNTELTSFVARLSQEKAELRNALADLEEQVWMYRQKDITAEQTSVPQKAMPAAGPGWQQEKAELLLSLQQAQQEVARLRSEGRQLVQDIQAEPHQADPAADHVKMQHMYGRYLRAESFRKALVYQKKYLLLLLGGFQDCEEATLALIAKMGAYPSSADIQRRSRHSKAFTRFRSAACVIIAVGRLQFLVQKWKRATRIGSPILNKTMARGKDGGQHSRSLSANGEQYNRSDRQHYSTVPQEDAQRHIRLSPGQHSRNLLPSDRQHQSRQPAGSRYQPSVQPGQGDHPYSLPGTHQHRLSPSPTHAGSNLRFGVTRYSPPRPHLARQSPKSADRTDDVSLTDYIHRLESLQRRLGNPPTDGSRE</sequence>
<feature type="compositionally biased region" description="Polar residues" evidence="7">
    <location>
        <begin position="570"/>
        <end position="584"/>
    </location>
</feature>
<evidence type="ECO:0000256" key="1">
    <source>
        <dbReference type="ARBA" id="ARBA00004300"/>
    </source>
</evidence>